<keyword evidence="1" id="KW-0472">Membrane</keyword>
<keyword evidence="1" id="KW-1133">Transmembrane helix</keyword>
<dbReference type="Proteomes" id="UP001595444">
    <property type="component" value="Unassembled WGS sequence"/>
</dbReference>
<accession>A0ABV7D1G7</accession>
<dbReference type="PANTHER" id="PTHR40547:SF1">
    <property type="entry name" value="SLL0298 PROTEIN"/>
    <property type="match status" value="1"/>
</dbReference>
<protein>
    <submittedName>
        <fullName evidence="3">DUF2062 domain-containing protein</fullName>
    </submittedName>
</protein>
<evidence type="ECO:0000313" key="3">
    <source>
        <dbReference type="EMBL" id="MFC3050765.1"/>
    </source>
</evidence>
<dbReference type="RefSeq" id="WP_228073473.1">
    <property type="nucleotide sequence ID" value="NZ_CP061205.1"/>
</dbReference>
<keyword evidence="4" id="KW-1185">Reference proteome</keyword>
<dbReference type="InterPro" id="IPR018639">
    <property type="entry name" value="DUF2062"/>
</dbReference>
<feature type="transmembrane region" description="Helical" evidence="1">
    <location>
        <begin position="140"/>
        <end position="163"/>
    </location>
</feature>
<feature type="transmembrane region" description="Helical" evidence="1">
    <location>
        <begin position="44"/>
        <end position="74"/>
    </location>
</feature>
<feature type="transmembrane region" description="Helical" evidence="1">
    <location>
        <begin position="80"/>
        <end position="101"/>
    </location>
</feature>
<reference evidence="4" key="1">
    <citation type="journal article" date="2019" name="Int. J. Syst. Evol. Microbiol.">
        <title>The Global Catalogue of Microorganisms (GCM) 10K type strain sequencing project: providing services to taxonomists for standard genome sequencing and annotation.</title>
        <authorList>
            <consortium name="The Broad Institute Genomics Platform"/>
            <consortium name="The Broad Institute Genome Sequencing Center for Infectious Disease"/>
            <person name="Wu L."/>
            <person name="Ma J."/>
        </authorList>
    </citation>
    <scope>NUCLEOTIDE SEQUENCE [LARGE SCALE GENOMIC DNA]</scope>
    <source>
        <strain evidence="4">KCTC 62164</strain>
    </source>
</reference>
<name>A0ABV7D1G7_9PROT</name>
<feature type="domain" description="DUF2062" evidence="2">
    <location>
        <begin position="27"/>
        <end position="174"/>
    </location>
</feature>
<proteinExistence type="predicted"/>
<dbReference type="PANTHER" id="PTHR40547">
    <property type="entry name" value="SLL0298 PROTEIN"/>
    <property type="match status" value="1"/>
</dbReference>
<gene>
    <name evidence="3" type="ORF">ACFOKA_02490</name>
</gene>
<dbReference type="Pfam" id="PF09835">
    <property type="entry name" value="DUF2062"/>
    <property type="match status" value="1"/>
</dbReference>
<evidence type="ECO:0000259" key="2">
    <source>
        <dbReference type="Pfam" id="PF09835"/>
    </source>
</evidence>
<sequence>MLFGRRNKQNIFQKLRSWLWPRSGFKRAVLYLWHRIIRLPGSDYSIAAGFASGAAVSVTPFIGLHFLMGFALAWLVRANLLASAIGTIVGNPWTFPLIFALTARLGRWILGHDVIHVLPSWSWSGFLHAPSEYIMAFVPIIWPMLVGSIPLAIVIWIGFYIALRIMVSANRARKQARIRARQRQQLLKNEDILE</sequence>
<comment type="caution">
    <text evidence="3">The sequence shown here is derived from an EMBL/GenBank/DDBJ whole genome shotgun (WGS) entry which is preliminary data.</text>
</comment>
<keyword evidence="1" id="KW-0812">Transmembrane</keyword>
<evidence type="ECO:0000313" key="4">
    <source>
        <dbReference type="Proteomes" id="UP001595444"/>
    </source>
</evidence>
<evidence type="ECO:0000256" key="1">
    <source>
        <dbReference type="SAM" id="Phobius"/>
    </source>
</evidence>
<organism evidence="3 4">
    <name type="scientific">Kordiimonas pumila</name>
    <dbReference type="NCBI Taxonomy" id="2161677"/>
    <lineage>
        <taxon>Bacteria</taxon>
        <taxon>Pseudomonadati</taxon>
        <taxon>Pseudomonadota</taxon>
        <taxon>Alphaproteobacteria</taxon>
        <taxon>Kordiimonadales</taxon>
        <taxon>Kordiimonadaceae</taxon>
        <taxon>Kordiimonas</taxon>
    </lineage>
</organism>
<dbReference type="EMBL" id="JBHRSL010000002">
    <property type="protein sequence ID" value="MFC3050765.1"/>
    <property type="molecule type" value="Genomic_DNA"/>
</dbReference>